<dbReference type="AlphaFoldDB" id="A0A7W8EAW4"/>
<dbReference type="Pfam" id="PF00702">
    <property type="entry name" value="Hydrolase"/>
    <property type="match status" value="1"/>
</dbReference>
<dbReference type="PANTHER" id="PTHR43481">
    <property type="entry name" value="FRUCTOSE-1-PHOSPHATE PHOSPHATASE"/>
    <property type="match status" value="1"/>
</dbReference>
<dbReference type="SFLD" id="SFLDG01129">
    <property type="entry name" value="C1.5:_HAD__Beta-PGM__Phosphata"/>
    <property type="match status" value="1"/>
</dbReference>
<dbReference type="InterPro" id="IPR036412">
    <property type="entry name" value="HAD-like_sf"/>
</dbReference>
<accession>A0A7W8EAW4</accession>
<protein>
    <submittedName>
        <fullName evidence="1">Beta-phosphoglucomutase-like phosphatase (HAD superfamily)</fullName>
    </submittedName>
</protein>
<dbReference type="PANTHER" id="PTHR43481:SF4">
    <property type="entry name" value="GLYCEROL-1-PHOSPHATE PHOSPHOHYDROLASE 1-RELATED"/>
    <property type="match status" value="1"/>
</dbReference>
<dbReference type="RefSeq" id="WP_184257272.1">
    <property type="nucleotide sequence ID" value="NZ_JACHIO010000013.1"/>
</dbReference>
<dbReference type="Gene3D" id="3.40.50.1000">
    <property type="entry name" value="HAD superfamily/HAD-like"/>
    <property type="match status" value="1"/>
</dbReference>
<evidence type="ECO:0000313" key="2">
    <source>
        <dbReference type="Proteomes" id="UP000584867"/>
    </source>
</evidence>
<dbReference type="InterPro" id="IPR023214">
    <property type="entry name" value="HAD_sf"/>
</dbReference>
<dbReference type="NCBIfam" id="TIGR01509">
    <property type="entry name" value="HAD-SF-IA-v3"/>
    <property type="match status" value="1"/>
</dbReference>
<dbReference type="GO" id="GO:0050308">
    <property type="term" value="F:sugar-phosphatase activity"/>
    <property type="evidence" value="ECO:0007669"/>
    <property type="project" value="TreeGrafter"/>
</dbReference>
<dbReference type="SFLD" id="SFLDS00003">
    <property type="entry name" value="Haloacid_Dehalogenase"/>
    <property type="match status" value="1"/>
</dbReference>
<sequence>MKQDSVLTMLASLSFSAMIFDCDGTLVDTEAIHLMAFHEAFAQRNLVIEKTWYLDRVGISATALLEAYESEVAKVPIDKLGVIADHDRIYVQNVSLIHPVPWVASIAKTWKGRVPLSVASGGSRRNVRATLKSAGLWDLFDYVITADEVEHGKPAPDLFLFAAKRMNVLPMKCVVFENTEEGLEAARRAGMRGIDVRETISLP</sequence>
<dbReference type="EMBL" id="JACHIO010000013">
    <property type="protein sequence ID" value="MBB5064954.1"/>
    <property type="molecule type" value="Genomic_DNA"/>
</dbReference>
<dbReference type="InterPro" id="IPR006439">
    <property type="entry name" value="HAD-SF_hydro_IA"/>
</dbReference>
<dbReference type="PRINTS" id="PR00413">
    <property type="entry name" value="HADHALOGNASE"/>
</dbReference>
<proteinExistence type="predicted"/>
<dbReference type="Gene3D" id="1.10.150.240">
    <property type="entry name" value="Putative phosphatase, domain 2"/>
    <property type="match status" value="1"/>
</dbReference>
<dbReference type="InterPro" id="IPR051806">
    <property type="entry name" value="HAD-like_SPP"/>
</dbReference>
<reference evidence="1 2" key="1">
    <citation type="submission" date="2020-08" db="EMBL/GenBank/DDBJ databases">
        <title>Genomic Encyclopedia of Type Strains, Phase IV (KMG-V): Genome sequencing to study the core and pangenomes of soil and plant-associated prokaryotes.</title>
        <authorList>
            <person name="Whitman W."/>
        </authorList>
    </citation>
    <scope>NUCLEOTIDE SEQUENCE [LARGE SCALE GENOMIC DNA]</scope>
    <source>
        <strain evidence="1 2">X5P3</strain>
    </source>
</reference>
<name>A0A7W8EAW4_9BACT</name>
<dbReference type="SUPFAM" id="SSF56784">
    <property type="entry name" value="HAD-like"/>
    <property type="match status" value="1"/>
</dbReference>
<dbReference type="InterPro" id="IPR023198">
    <property type="entry name" value="PGP-like_dom2"/>
</dbReference>
<evidence type="ECO:0000313" key="1">
    <source>
        <dbReference type="EMBL" id="MBB5064954.1"/>
    </source>
</evidence>
<dbReference type="Proteomes" id="UP000584867">
    <property type="component" value="Unassembled WGS sequence"/>
</dbReference>
<comment type="caution">
    <text evidence="1">The sequence shown here is derived from an EMBL/GenBank/DDBJ whole genome shotgun (WGS) entry which is preliminary data.</text>
</comment>
<gene>
    <name evidence="1" type="ORF">HDF15_003316</name>
</gene>
<dbReference type="CDD" id="cd07505">
    <property type="entry name" value="HAD_BPGM-like"/>
    <property type="match status" value="1"/>
</dbReference>
<organism evidence="1 2">
    <name type="scientific">Granulicella mallensis</name>
    <dbReference type="NCBI Taxonomy" id="940614"/>
    <lineage>
        <taxon>Bacteria</taxon>
        <taxon>Pseudomonadati</taxon>
        <taxon>Acidobacteriota</taxon>
        <taxon>Terriglobia</taxon>
        <taxon>Terriglobales</taxon>
        <taxon>Acidobacteriaceae</taxon>
        <taxon>Granulicella</taxon>
    </lineage>
</organism>